<protein>
    <recommendedName>
        <fullName evidence="4">Gag-like protein</fullName>
    </recommendedName>
</protein>
<dbReference type="Proteomes" id="UP001652628">
    <property type="component" value="Unplaced"/>
</dbReference>
<feature type="compositionally biased region" description="Polar residues" evidence="1">
    <location>
        <begin position="214"/>
        <end position="224"/>
    </location>
</feature>
<evidence type="ECO:0000313" key="3">
    <source>
        <dbReference type="RefSeq" id="XP_070855147.1"/>
    </source>
</evidence>
<sequence length="575" mass="62973">MEEAENPFAGRPVVARSPRQPREDGTDGVAAAFKKGSKLARSPAPSTTQVDELFVDTEEAKDTPKRTRDPASPANSQRTTPAKRSKASHEATCLEDLLELGKLLQEVSTKMMDKTARHITVATRETFVRMKALHTNILEANRESGKDDSIRVNGQDAAIVCAKCSRSLQSADKEQQTTPVWRRDSAAQTEPWRRISQPTVAGGTVVQVAPPSTRPTQQKSAKPSRSTRKNPAKGPQERDATHAGASKTVSPAIPVAEWEVVKKKPRATRRARPDAVVVQASGKSYSEVLAMVTRREDKQLSDLGSCVSKVRRTINGNLLLEVAKGSAESAEAMKESIARVLGDAASVRAMSDETKLLVLEIRDIDSIATEQETCAAIASQYGIDAERIRVRSLRRGYAESQLAVISLPYSLGKTVLHRGEVRIGWTICRIRERTGPPRSKVGSQVQQGAFMFILLCGRKKGDQAPGRKQTLPSHNQRDRETSAVMQLIQLNLNHCRAAQDLLKQTVRELGSEVAILSEPYRVESSSDWVTDRTGKVALWLCSVSVPPMRDTMAVEGFVRADLQLLPGPQSITDVL</sequence>
<proteinExistence type="predicted"/>
<gene>
    <name evidence="3" type="primary">LOC139354803</name>
</gene>
<feature type="region of interest" description="Disordered" evidence="1">
    <location>
        <begin position="168"/>
        <end position="251"/>
    </location>
</feature>
<feature type="compositionally biased region" description="Basic and acidic residues" evidence="1">
    <location>
        <begin position="171"/>
        <end position="185"/>
    </location>
</feature>
<evidence type="ECO:0000256" key="1">
    <source>
        <dbReference type="SAM" id="MobiDB-lite"/>
    </source>
</evidence>
<dbReference type="RefSeq" id="XP_070855147.1">
    <property type="nucleotide sequence ID" value="XM_070999046.1"/>
</dbReference>
<name>A0ABM4TYV3_DROSZ</name>
<feature type="compositionally biased region" description="Basic and acidic residues" evidence="1">
    <location>
        <begin position="58"/>
        <end position="69"/>
    </location>
</feature>
<reference evidence="3" key="1">
    <citation type="submission" date="2025-08" db="UniProtKB">
        <authorList>
            <consortium name="RefSeq"/>
        </authorList>
    </citation>
    <scope>IDENTIFICATION</scope>
</reference>
<accession>A0ABM4TYV3</accession>
<dbReference type="SUPFAM" id="SSF56219">
    <property type="entry name" value="DNase I-like"/>
    <property type="match status" value="1"/>
</dbReference>
<dbReference type="GeneID" id="139354803"/>
<evidence type="ECO:0008006" key="4">
    <source>
        <dbReference type="Google" id="ProtNLM"/>
    </source>
</evidence>
<evidence type="ECO:0000313" key="2">
    <source>
        <dbReference type="Proteomes" id="UP001652628"/>
    </source>
</evidence>
<keyword evidence="2" id="KW-1185">Reference proteome</keyword>
<dbReference type="InterPro" id="IPR036691">
    <property type="entry name" value="Endo/exonu/phosph_ase_sf"/>
</dbReference>
<organism evidence="2 3">
    <name type="scientific">Drosophila suzukii</name>
    <name type="common">Spotted-wing drosophila fruit fly</name>
    <dbReference type="NCBI Taxonomy" id="28584"/>
    <lineage>
        <taxon>Eukaryota</taxon>
        <taxon>Metazoa</taxon>
        <taxon>Ecdysozoa</taxon>
        <taxon>Arthropoda</taxon>
        <taxon>Hexapoda</taxon>
        <taxon>Insecta</taxon>
        <taxon>Pterygota</taxon>
        <taxon>Neoptera</taxon>
        <taxon>Endopterygota</taxon>
        <taxon>Diptera</taxon>
        <taxon>Brachycera</taxon>
        <taxon>Muscomorpha</taxon>
        <taxon>Ephydroidea</taxon>
        <taxon>Drosophilidae</taxon>
        <taxon>Drosophila</taxon>
        <taxon>Sophophora</taxon>
    </lineage>
</organism>
<feature type="region of interest" description="Disordered" evidence="1">
    <location>
        <begin position="1"/>
        <end position="90"/>
    </location>
</feature>